<dbReference type="InterPro" id="IPR043136">
    <property type="entry name" value="B30.2/SPRY_sf"/>
</dbReference>
<dbReference type="InterPro" id="IPR001870">
    <property type="entry name" value="B30.2/SPRY"/>
</dbReference>
<gene>
    <name evidence="2" type="ORF">DdX_07636</name>
</gene>
<proteinExistence type="predicted"/>
<name>A0AAD4N4J5_9BILA</name>
<evidence type="ECO:0000313" key="3">
    <source>
        <dbReference type="Proteomes" id="UP001201812"/>
    </source>
</evidence>
<dbReference type="InterPro" id="IPR013320">
    <property type="entry name" value="ConA-like_dom_sf"/>
</dbReference>
<reference evidence="2" key="1">
    <citation type="submission" date="2022-01" db="EMBL/GenBank/DDBJ databases">
        <title>Genome Sequence Resource for Two Populations of Ditylenchus destructor, the Migratory Endoparasitic Phytonematode.</title>
        <authorList>
            <person name="Zhang H."/>
            <person name="Lin R."/>
            <person name="Xie B."/>
        </authorList>
    </citation>
    <scope>NUCLEOTIDE SEQUENCE</scope>
    <source>
        <strain evidence="2">BazhouSP</strain>
    </source>
</reference>
<dbReference type="Pfam" id="PF00622">
    <property type="entry name" value="SPRY"/>
    <property type="match status" value="1"/>
</dbReference>
<dbReference type="PROSITE" id="PS50188">
    <property type="entry name" value="B302_SPRY"/>
    <property type="match status" value="1"/>
</dbReference>
<evidence type="ECO:0000313" key="2">
    <source>
        <dbReference type="EMBL" id="KAI1716573.1"/>
    </source>
</evidence>
<dbReference type="GO" id="GO:0019005">
    <property type="term" value="C:SCF ubiquitin ligase complex"/>
    <property type="evidence" value="ECO:0007669"/>
    <property type="project" value="TreeGrafter"/>
</dbReference>
<dbReference type="Proteomes" id="UP001201812">
    <property type="component" value="Unassembled WGS sequence"/>
</dbReference>
<dbReference type="SMART" id="SM00449">
    <property type="entry name" value="SPRY"/>
    <property type="match status" value="1"/>
</dbReference>
<dbReference type="PANTHER" id="PTHR12245:SF7">
    <property type="entry name" value="F-BOX_SPRY DOMAIN-CONTAINING PROTEIN 1"/>
    <property type="match status" value="1"/>
</dbReference>
<dbReference type="GO" id="GO:0060386">
    <property type="term" value="P:synapse assembly involved in innervation"/>
    <property type="evidence" value="ECO:0007669"/>
    <property type="project" value="TreeGrafter"/>
</dbReference>
<dbReference type="GO" id="GO:0045202">
    <property type="term" value="C:synapse"/>
    <property type="evidence" value="ECO:0007669"/>
    <property type="project" value="TreeGrafter"/>
</dbReference>
<dbReference type="PANTHER" id="PTHR12245">
    <property type="entry name" value="SPRY DOMAIN CONTAINING SOCS BOX PROTEIN"/>
    <property type="match status" value="1"/>
</dbReference>
<keyword evidence="3" id="KW-1185">Reference proteome</keyword>
<organism evidence="2 3">
    <name type="scientific">Ditylenchus destructor</name>
    <dbReference type="NCBI Taxonomy" id="166010"/>
    <lineage>
        <taxon>Eukaryota</taxon>
        <taxon>Metazoa</taxon>
        <taxon>Ecdysozoa</taxon>
        <taxon>Nematoda</taxon>
        <taxon>Chromadorea</taxon>
        <taxon>Rhabditida</taxon>
        <taxon>Tylenchina</taxon>
        <taxon>Tylenchomorpha</taxon>
        <taxon>Sphaerularioidea</taxon>
        <taxon>Anguinidae</taxon>
        <taxon>Anguininae</taxon>
        <taxon>Ditylenchus</taxon>
    </lineage>
</organism>
<dbReference type="SUPFAM" id="SSF49899">
    <property type="entry name" value="Concanavalin A-like lectins/glucanases"/>
    <property type="match status" value="1"/>
</dbReference>
<dbReference type="GO" id="GO:0043161">
    <property type="term" value="P:proteasome-mediated ubiquitin-dependent protein catabolic process"/>
    <property type="evidence" value="ECO:0007669"/>
    <property type="project" value="TreeGrafter"/>
</dbReference>
<dbReference type="InterPro" id="IPR003877">
    <property type="entry name" value="SPRY_dom"/>
</dbReference>
<evidence type="ECO:0000259" key="1">
    <source>
        <dbReference type="PROSITE" id="PS50188"/>
    </source>
</evidence>
<dbReference type="InterPro" id="IPR050672">
    <property type="entry name" value="FBXO45-Fsn/SPSB_families"/>
</dbReference>
<sequence length="227" mass="25364">MRVCRGWHSLIDTYDTLIWELKARIEVPESALADPYLFADVKTFKSKLRAFRFAWNPADSSRNNFVRTNGFTMHRQPVAQSTDGIRGKIGVSTGIHVFEITWEGPLGTAAVIGVATKHAALHCPGYVPLIGSDDQSWGWNLVDNSLLHNGQLISQYPRFNNPPKYQIGERIRMVLDSTHNLLYFEKGNEFFGLAFTQLPPVKLFPACCAVYGNTEVSMVYTGPAIVG</sequence>
<feature type="domain" description="B30.2/SPRY" evidence="1">
    <location>
        <begin position="33"/>
        <end position="225"/>
    </location>
</feature>
<dbReference type="AlphaFoldDB" id="A0AAD4N4J5"/>
<comment type="caution">
    <text evidence="2">The sequence shown here is derived from an EMBL/GenBank/DDBJ whole genome shotgun (WGS) entry which is preliminary data.</text>
</comment>
<dbReference type="Gene3D" id="2.60.120.920">
    <property type="match status" value="1"/>
</dbReference>
<accession>A0AAD4N4J5</accession>
<protein>
    <submittedName>
        <fullName evidence="2">SPRY domain-containing protein</fullName>
    </submittedName>
</protein>
<dbReference type="EMBL" id="JAKKPZ010000010">
    <property type="protein sequence ID" value="KAI1716573.1"/>
    <property type="molecule type" value="Genomic_DNA"/>
</dbReference>